<evidence type="ECO:0000256" key="3">
    <source>
        <dbReference type="ARBA" id="ARBA00012098"/>
    </source>
</evidence>
<evidence type="ECO:0000256" key="5">
    <source>
        <dbReference type="ARBA" id="ARBA00029758"/>
    </source>
</evidence>
<name>A0A370GWX3_9COXI</name>
<dbReference type="Proteomes" id="UP000254720">
    <property type="component" value="Unassembled WGS sequence"/>
</dbReference>
<dbReference type="GO" id="GO:0008830">
    <property type="term" value="F:dTDP-4-dehydrorhamnose 3,5-epimerase activity"/>
    <property type="evidence" value="ECO:0007669"/>
    <property type="project" value="UniProtKB-EC"/>
</dbReference>
<dbReference type="EMBL" id="QQAX01000003">
    <property type="protein sequence ID" value="RDI48152.1"/>
    <property type="molecule type" value="Genomic_DNA"/>
</dbReference>
<dbReference type="GO" id="GO:0000271">
    <property type="term" value="P:polysaccharide biosynthetic process"/>
    <property type="evidence" value="ECO:0007669"/>
    <property type="project" value="TreeGrafter"/>
</dbReference>
<feature type="active site" description="Proton acceptor" evidence="8">
    <location>
        <position position="84"/>
    </location>
</feature>
<evidence type="ECO:0000256" key="1">
    <source>
        <dbReference type="ARBA" id="ARBA00001298"/>
    </source>
</evidence>
<comment type="catalytic activity">
    <reaction evidence="1">
        <text>dTDP-4-dehydro-6-deoxy-alpha-D-glucose = dTDP-4-dehydro-beta-L-rhamnose</text>
        <dbReference type="Rhea" id="RHEA:16969"/>
        <dbReference type="ChEBI" id="CHEBI:57649"/>
        <dbReference type="ChEBI" id="CHEBI:62830"/>
        <dbReference type="EC" id="5.1.3.13"/>
    </reaction>
</comment>
<gene>
    <name evidence="10" type="ORF">C8D86_103117</name>
</gene>
<protein>
    <recommendedName>
        <fullName evidence="4">dTDP-4-dehydrorhamnose 3,5-epimerase</fullName>
        <ecNumber evidence="3">5.1.3.13</ecNumber>
    </recommendedName>
    <alternativeName>
        <fullName evidence="6">Thymidine diphospho-4-keto-rhamnose 3,5-epimerase</fullName>
    </alternativeName>
    <alternativeName>
        <fullName evidence="5">dTDP-4-keto-6-deoxyglucose 3,5-epimerase</fullName>
    </alternativeName>
    <alternativeName>
        <fullName evidence="7">dTDP-6-deoxy-D-xylo-4-hexulose 3,5-epimerase</fullName>
    </alternativeName>
</protein>
<evidence type="ECO:0000256" key="9">
    <source>
        <dbReference type="PIRSR" id="PIRSR600888-3"/>
    </source>
</evidence>
<sequence length="207" mass="23202">MICCNLANHKSNAIKKLRMDNRISLQDLPLPGLALIKRNPIGDSRGFLQRMYCQEILSGFGLSESIAQINLTLTQACGSVRGMHFQRAPYAETKIVTCLRGRVFDVAVDLRENSPTFLQWHGEILSPELCNSLLIPKGFAHGFQTLSGDCELLYFHTAPYHQPSEGGLSPMDPMLKISWPLAITQMSDRDRNHPLLTAEFKGLMNEM</sequence>
<evidence type="ECO:0000313" key="10">
    <source>
        <dbReference type="EMBL" id="RDI48152.1"/>
    </source>
</evidence>
<dbReference type="GO" id="GO:0019305">
    <property type="term" value="P:dTDP-rhamnose biosynthetic process"/>
    <property type="evidence" value="ECO:0007669"/>
    <property type="project" value="TreeGrafter"/>
</dbReference>
<evidence type="ECO:0000256" key="7">
    <source>
        <dbReference type="ARBA" id="ARBA00033311"/>
    </source>
</evidence>
<proteinExistence type="predicted"/>
<dbReference type="Gene3D" id="2.60.120.10">
    <property type="entry name" value="Jelly Rolls"/>
    <property type="match status" value="1"/>
</dbReference>
<dbReference type="InterPro" id="IPR014710">
    <property type="entry name" value="RmlC-like_jellyroll"/>
</dbReference>
<organism evidence="10 11">
    <name type="scientific">Aquicella lusitana</name>
    <dbReference type="NCBI Taxonomy" id="254246"/>
    <lineage>
        <taxon>Bacteria</taxon>
        <taxon>Pseudomonadati</taxon>
        <taxon>Pseudomonadota</taxon>
        <taxon>Gammaproteobacteria</taxon>
        <taxon>Legionellales</taxon>
        <taxon>Coxiellaceae</taxon>
        <taxon>Aquicella</taxon>
    </lineage>
</organism>
<evidence type="ECO:0000313" key="11">
    <source>
        <dbReference type="Proteomes" id="UP000254720"/>
    </source>
</evidence>
<feature type="active site" description="Proton donor" evidence="8">
    <location>
        <position position="154"/>
    </location>
</feature>
<dbReference type="CDD" id="cd00438">
    <property type="entry name" value="cupin_RmlC"/>
    <property type="match status" value="1"/>
</dbReference>
<evidence type="ECO:0000256" key="6">
    <source>
        <dbReference type="ARBA" id="ARBA00031424"/>
    </source>
</evidence>
<dbReference type="SUPFAM" id="SSF51182">
    <property type="entry name" value="RmlC-like cupins"/>
    <property type="match status" value="1"/>
</dbReference>
<dbReference type="AlphaFoldDB" id="A0A370GWX3"/>
<evidence type="ECO:0000256" key="2">
    <source>
        <dbReference type="ARBA" id="ARBA00001997"/>
    </source>
</evidence>
<dbReference type="PANTHER" id="PTHR21047:SF2">
    <property type="entry name" value="THYMIDINE DIPHOSPHO-4-KETO-RHAMNOSE 3,5-EPIMERASE"/>
    <property type="match status" value="1"/>
</dbReference>
<dbReference type="Pfam" id="PF00908">
    <property type="entry name" value="dTDP_sugar_isom"/>
    <property type="match status" value="1"/>
</dbReference>
<keyword evidence="11" id="KW-1185">Reference proteome</keyword>
<dbReference type="GO" id="GO:0005829">
    <property type="term" value="C:cytosol"/>
    <property type="evidence" value="ECO:0007669"/>
    <property type="project" value="TreeGrafter"/>
</dbReference>
<feature type="site" description="Participates in a stacking interaction with the thymidine ring of dTDP-4-oxo-6-deoxyglucose" evidence="9">
    <location>
        <position position="160"/>
    </location>
</feature>
<dbReference type="InterPro" id="IPR011051">
    <property type="entry name" value="RmlC_Cupin_sf"/>
</dbReference>
<dbReference type="PANTHER" id="PTHR21047">
    <property type="entry name" value="DTDP-6-DEOXY-D-GLUCOSE-3,5 EPIMERASE"/>
    <property type="match status" value="1"/>
</dbReference>
<comment type="caution">
    <text evidence="10">The sequence shown here is derived from an EMBL/GenBank/DDBJ whole genome shotgun (WGS) entry which is preliminary data.</text>
</comment>
<accession>A0A370GWX3</accession>
<reference evidence="10 11" key="1">
    <citation type="submission" date="2018-07" db="EMBL/GenBank/DDBJ databases">
        <title>Genomic Encyclopedia of Type Strains, Phase IV (KMG-IV): sequencing the most valuable type-strain genomes for metagenomic binning, comparative biology and taxonomic classification.</title>
        <authorList>
            <person name="Goeker M."/>
        </authorList>
    </citation>
    <scope>NUCLEOTIDE SEQUENCE [LARGE SCALE GENOMIC DNA]</scope>
    <source>
        <strain evidence="10 11">DSM 16500</strain>
    </source>
</reference>
<evidence type="ECO:0000256" key="8">
    <source>
        <dbReference type="PIRSR" id="PIRSR600888-1"/>
    </source>
</evidence>
<dbReference type="InterPro" id="IPR000888">
    <property type="entry name" value="RmlC-like"/>
</dbReference>
<evidence type="ECO:0000256" key="4">
    <source>
        <dbReference type="ARBA" id="ARBA00019595"/>
    </source>
</evidence>
<dbReference type="EC" id="5.1.3.13" evidence="3"/>
<comment type="function">
    <text evidence="2">Catalyzes the epimerization of the C3' and C5'positions of dTDP-6-deoxy-D-xylo-4-hexulose, forming dTDP-6-deoxy-L-lyxo-4-hexulose.</text>
</comment>